<dbReference type="InterPro" id="IPR017149">
    <property type="entry name" value="GSH_degradosome_Dug2"/>
</dbReference>
<dbReference type="InterPro" id="IPR001261">
    <property type="entry name" value="ArgE/DapE_CS"/>
</dbReference>
<evidence type="ECO:0000256" key="4">
    <source>
        <dbReference type="ARBA" id="ARBA00022723"/>
    </source>
</evidence>
<dbReference type="Gene3D" id="3.40.630.10">
    <property type="entry name" value="Zn peptidases"/>
    <property type="match status" value="1"/>
</dbReference>
<dbReference type="PANTHER" id="PTHR43270:SF8">
    <property type="entry name" value="DI- AND TRIPEPTIDASE DUG2-RELATED"/>
    <property type="match status" value="1"/>
</dbReference>
<dbReference type="PROSITE" id="PS50294">
    <property type="entry name" value="WD_REPEATS_REGION"/>
    <property type="match status" value="2"/>
</dbReference>
<evidence type="ECO:0000256" key="7">
    <source>
        <dbReference type="PROSITE-ProRule" id="PRU00221"/>
    </source>
</evidence>
<dbReference type="SUPFAM" id="SSF53187">
    <property type="entry name" value="Zn-dependent exopeptidases"/>
    <property type="match status" value="1"/>
</dbReference>
<dbReference type="GO" id="GO:0046872">
    <property type="term" value="F:metal ion binding"/>
    <property type="evidence" value="ECO:0007669"/>
    <property type="project" value="UniProtKB-KW"/>
</dbReference>
<dbReference type="InterPro" id="IPR036322">
    <property type="entry name" value="WD40_repeat_dom_sf"/>
</dbReference>
<proteinExistence type="inferred from homology"/>
<evidence type="ECO:0000256" key="5">
    <source>
        <dbReference type="ARBA" id="ARBA00022737"/>
    </source>
</evidence>
<keyword evidence="4" id="KW-0479">Metal-binding</keyword>
<evidence type="ECO:0008006" key="11">
    <source>
        <dbReference type="Google" id="ProtNLM"/>
    </source>
</evidence>
<feature type="compositionally biased region" description="Polar residues" evidence="8">
    <location>
        <begin position="1"/>
        <end position="10"/>
    </location>
</feature>
<dbReference type="EMBL" id="JABEYC010000181">
    <property type="protein sequence ID" value="KAF4981167.1"/>
    <property type="molecule type" value="Genomic_DNA"/>
</dbReference>
<feature type="repeat" description="WD" evidence="7">
    <location>
        <begin position="37"/>
        <end position="78"/>
    </location>
</feature>
<dbReference type="PROSITE" id="PS00758">
    <property type="entry name" value="ARGE_DAPE_CPG2_1"/>
    <property type="match status" value="1"/>
</dbReference>
<reference evidence="9" key="1">
    <citation type="journal article" date="2020" name="BMC Genomics">
        <title>Correction to: Identification and distribution of gene clusters required for synthesis of sphingolipid metabolism inhibitors in diverse species of the filamentous fungus Fusarium.</title>
        <authorList>
            <person name="Kim H.S."/>
            <person name="Lohmar J.M."/>
            <person name="Busman M."/>
            <person name="Brown D.W."/>
            <person name="Naumann T.A."/>
            <person name="Divon H.H."/>
            <person name="Lysoe E."/>
            <person name="Uhlig S."/>
            <person name="Proctor R.H."/>
        </authorList>
    </citation>
    <scope>NUCLEOTIDE SEQUENCE</scope>
    <source>
        <strain evidence="9">NRRL 22465</strain>
    </source>
</reference>
<dbReference type="PIRSF" id="PIRSF037237">
    <property type="entry name" value="Peptidase_WD_repeats_DUG2"/>
    <property type="match status" value="1"/>
</dbReference>
<dbReference type="OrthoDB" id="7832001at2759"/>
<dbReference type="SMART" id="SM00320">
    <property type="entry name" value="WD40"/>
    <property type="match status" value="7"/>
</dbReference>
<name>A0A8H4UQ60_9HYPO</name>
<dbReference type="Gene3D" id="3.30.70.360">
    <property type="match status" value="1"/>
</dbReference>
<dbReference type="InterPro" id="IPR015943">
    <property type="entry name" value="WD40/YVTN_repeat-like_dom_sf"/>
</dbReference>
<feature type="compositionally biased region" description="Low complexity" evidence="8">
    <location>
        <begin position="12"/>
        <end position="23"/>
    </location>
</feature>
<evidence type="ECO:0000313" key="9">
    <source>
        <dbReference type="EMBL" id="KAF4981167.1"/>
    </source>
</evidence>
<keyword evidence="10" id="KW-1185">Reference proteome</keyword>
<dbReference type="GO" id="GO:0006751">
    <property type="term" value="P:glutathione catabolic process"/>
    <property type="evidence" value="ECO:0007669"/>
    <property type="project" value="InterPro"/>
</dbReference>
<dbReference type="InterPro" id="IPR002933">
    <property type="entry name" value="Peptidase_M20"/>
</dbReference>
<evidence type="ECO:0000313" key="10">
    <source>
        <dbReference type="Proteomes" id="UP000635477"/>
    </source>
</evidence>
<keyword evidence="2 7" id="KW-0853">WD repeat</keyword>
<dbReference type="PANTHER" id="PTHR43270">
    <property type="entry name" value="BETA-ALA-HIS DIPEPTIDASE"/>
    <property type="match status" value="1"/>
</dbReference>
<keyword evidence="6" id="KW-0378">Hydrolase</keyword>
<feature type="region of interest" description="Disordered" evidence="8">
    <location>
        <begin position="810"/>
        <end position="832"/>
    </location>
</feature>
<dbReference type="Proteomes" id="UP000635477">
    <property type="component" value="Unassembled WGS sequence"/>
</dbReference>
<reference evidence="9" key="2">
    <citation type="submission" date="2020-05" db="EMBL/GenBank/DDBJ databases">
        <authorList>
            <person name="Kim H.-S."/>
            <person name="Proctor R.H."/>
            <person name="Brown D.W."/>
        </authorList>
    </citation>
    <scope>NUCLEOTIDE SEQUENCE</scope>
    <source>
        <strain evidence="9">NRRL 22465</strain>
    </source>
</reference>
<evidence type="ECO:0000256" key="3">
    <source>
        <dbReference type="ARBA" id="ARBA00022670"/>
    </source>
</evidence>
<keyword evidence="5" id="KW-0677">Repeat</keyword>
<feature type="repeat" description="WD" evidence="7">
    <location>
        <begin position="233"/>
        <end position="257"/>
    </location>
</feature>
<comment type="similarity">
    <text evidence="1">Belongs to the peptidase M20A family.</text>
</comment>
<dbReference type="InterPro" id="IPR020472">
    <property type="entry name" value="WD40_PAC1"/>
</dbReference>
<evidence type="ECO:0000256" key="6">
    <source>
        <dbReference type="ARBA" id="ARBA00022801"/>
    </source>
</evidence>
<dbReference type="Pfam" id="PF00400">
    <property type="entry name" value="WD40"/>
    <property type="match status" value="4"/>
</dbReference>
<dbReference type="AlphaFoldDB" id="A0A8H4UQ60"/>
<dbReference type="PROSITE" id="PS50082">
    <property type="entry name" value="WD_REPEATS_2"/>
    <property type="match status" value="4"/>
</dbReference>
<feature type="region of interest" description="Disordered" evidence="8">
    <location>
        <begin position="1"/>
        <end position="31"/>
    </location>
</feature>
<sequence length="906" mass="99930">MPSRTVSPTMSPAPSSPILSPLEPAEDPATRPDLVHSLSHTSTVLALAVSPQHETIYAGTQDGEIVAWSLDTFHQVHRVQAHKRSVLSLSLSPDASLLFSSAGDPIINVWDPRTLTRLYEIYGSYDVGDIFCTAYSPQHETLYIGAQNATIQWVGLNDATARVSPDSQQHPDRRNHRFFDSKAVGGTSTPRRNDDRWDLIPKAQTVLEMHSGCVENFAHNGYVYCMLMAKGPTVEFDADADVLISGAGDGTIKVWSLGHAAGEDEEHGGGIEEIMTLGSDDAESVLSLALDGSFLYAGKLDGVVELWDLDTAQRLRVIKAHDCDIMSIQMGWGYLWTGATNGWASKYSTAHYGKYKHASSGAVPQKYQCLLRWQAHQGKVLASAVTIYKNKQYFITGANDDNISIWSIDADNYQKKETEATHASDNLLLSTLRDFVSYKTVSSRPEFAEDCRKGATYLGALFKRLGGQVEMLSTEKPHNPVVYARFSAKKEAAETRKRILFYGHYDVVAADSRKGKWTTDPFAMQGTNGYLYGRGVSDNKGPIIAALYAVTDLMEAQQLENDVIFLIEGEEEFGSLGFEEAVKKNKELIGEVDYILLANSYWLDDEVPCLTYGLRGVLHTTICVDAPRPDIHSGVDGSYMMNEPLSDLTHILSKLKGHGNRVQIPGFYDGILPVTAEEEARYDDIASILIRSNPEKGPEERLKQSLMARWREPNLTLHRYKVSGPDGSLVSSHASSHISLRLVPGQEVDSVIEALSAFLRNEFSQLESQNRLSINVDNRAEPWLGDPTNAIFQTLEKAILETWDGCFETSASSGDATPDPETREKTPESDEVLAVKTRLGKPRKPLYIREGGSIPAIRFLEKEFGAPAAHLPCGQSSDSAHLDNERICLLNLLKAREIFAKVLGGL</sequence>
<dbReference type="Pfam" id="PF01546">
    <property type="entry name" value="Peptidase_M20"/>
    <property type="match status" value="1"/>
</dbReference>
<dbReference type="InterPro" id="IPR019775">
    <property type="entry name" value="WD40_repeat_CS"/>
</dbReference>
<comment type="caution">
    <text evidence="9">The sequence shown here is derived from an EMBL/GenBank/DDBJ whole genome shotgun (WGS) entry which is preliminary data.</text>
</comment>
<organism evidence="9 10">
    <name type="scientific">Fusarium zealandicum</name>
    <dbReference type="NCBI Taxonomy" id="1053134"/>
    <lineage>
        <taxon>Eukaryota</taxon>
        <taxon>Fungi</taxon>
        <taxon>Dikarya</taxon>
        <taxon>Ascomycota</taxon>
        <taxon>Pezizomycotina</taxon>
        <taxon>Sordariomycetes</taxon>
        <taxon>Hypocreomycetidae</taxon>
        <taxon>Hypocreales</taxon>
        <taxon>Nectriaceae</taxon>
        <taxon>Fusarium</taxon>
        <taxon>Fusarium staphyleae species complex</taxon>
    </lineage>
</organism>
<dbReference type="SUPFAM" id="SSF50978">
    <property type="entry name" value="WD40 repeat-like"/>
    <property type="match status" value="1"/>
</dbReference>
<dbReference type="PRINTS" id="PR00320">
    <property type="entry name" value="GPROTEINBRPT"/>
</dbReference>
<evidence type="ECO:0000256" key="8">
    <source>
        <dbReference type="SAM" id="MobiDB-lite"/>
    </source>
</evidence>
<keyword evidence="3" id="KW-0645">Protease</keyword>
<dbReference type="GO" id="GO:0008233">
    <property type="term" value="F:peptidase activity"/>
    <property type="evidence" value="ECO:0007669"/>
    <property type="project" value="UniProtKB-KW"/>
</dbReference>
<protein>
    <recommendedName>
        <fullName evidence="11">Di-and tripeptidase</fullName>
    </recommendedName>
</protein>
<evidence type="ECO:0000256" key="1">
    <source>
        <dbReference type="ARBA" id="ARBA00006247"/>
    </source>
</evidence>
<gene>
    <name evidence="9" type="ORF">FZEAL_2967</name>
</gene>
<dbReference type="PROSITE" id="PS00678">
    <property type="entry name" value="WD_REPEATS_1"/>
    <property type="match status" value="1"/>
</dbReference>
<dbReference type="InterPro" id="IPR051458">
    <property type="entry name" value="Cyt/Met_Dipeptidase"/>
</dbReference>
<dbReference type="Gene3D" id="2.130.10.10">
    <property type="entry name" value="YVTN repeat-like/Quinoprotein amine dehydrogenase"/>
    <property type="match status" value="2"/>
</dbReference>
<evidence type="ECO:0000256" key="2">
    <source>
        <dbReference type="ARBA" id="ARBA00022574"/>
    </source>
</evidence>
<feature type="repeat" description="WD" evidence="7">
    <location>
        <begin position="276"/>
        <end position="317"/>
    </location>
</feature>
<dbReference type="InterPro" id="IPR001680">
    <property type="entry name" value="WD40_rpt"/>
</dbReference>
<feature type="repeat" description="WD" evidence="7">
    <location>
        <begin position="79"/>
        <end position="120"/>
    </location>
</feature>
<dbReference type="GO" id="GO:0006508">
    <property type="term" value="P:proteolysis"/>
    <property type="evidence" value="ECO:0007669"/>
    <property type="project" value="UniProtKB-KW"/>
</dbReference>
<accession>A0A8H4UQ60</accession>